<evidence type="ECO:0000313" key="17">
    <source>
        <dbReference type="Proteomes" id="UP000239907"/>
    </source>
</evidence>
<keyword evidence="8 13" id="KW-0548">Nucleotidyltransferase</keyword>
<dbReference type="AlphaFoldDB" id="A0A2S7U5F5"/>
<dbReference type="GO" id="GO:0006450">
    <property type="term" value="P:regulation of translational fidelity"/>
    <property type="evidence" value="ECO:0007669"/>
    <property type="project" value="TreeGrafter"/>
</dbReference>
<organism evidence="16 17">
    <name type="scientific">Rubritalea profundi</name>
    <dbReference type="NCBI Taxonomy" id="1658618"/>
    <lineage>
        <taxon>Bacteria</taxon>
        <taxon>Pseudomonadati</taxon>
        <taxon>Verrucomicrobiota</taxon>
        <taxon>Verrucomicrobiia</taxon>
        <taxon>Verrucomicrobiales</taxon>
        <taxon>Rubritaleaceae</taxon>
        <taxon>Rubritalea</taxon>
    </lineage>
</organism>
<evidence type="ECO:0000256" key="1">
    <source>
        <dbReference type="ARBA" id="ARBA00004496"/>
    </source>
</evidence>
<evidence type="ECO:0000256" key="3">
    <source>
        <dbReference type="ARBA" id="ARBA00012584"/>
    </source>
</evidence>
<keyword evidence="17" id="KW-1185">Reference proteome</keyword>
<dbReference type="EMBL" id="MQWA01000001">
    <property type="protein sequence ID" value="PQJ30228.1"/>
    <property type="molecule type" value="Genomic_DNA"/>
</dbReference>
<gene>
    <name evidence="16" type="ORF">BSZ32_02770</name>
</gene>
<dbReference type="Pfam" id="PF03481">
    <property type="entry name" value="Sua5_C"/>
    <property type="match status" value="1"/>
</dbReference>
<evidence type="ECO:0000256" key="13">
    <source>
        <dbReference type="PIRNR" id="PIRNR004930"/>
    </source>
</evidence>
<keyword evidence="10 13" id="KW-0067">ATP-binding</keyword>
<dbReference type="EC" id="2.7.7.87" evidence="3 13"/>
<feature type="binding site" evidence="14">
    <location>
        <position position="105"/>
    </location>
    <ligand>
        <name>ATP</name>
        <dbReference type="ChEBI" id="CHEBI:30616"/>
    </ligand>
</feature>
<dbReference type="PANTHER" id="PTHR17490">
    <property type="entry name" value="SUA5"/>
    <property type="match status" value="1"/>
</dbReference>
<dbReference type="SUPFAM" id="SSF55821">
    <property type="entry name" value="YrdC/RibB"/>
    <property type="match status" value="1"/>
</dbReference>
<feature type="binding site" evidence="14">
    <location>
        <position position="169"/>
    </location>
    <ligand>
        <name>L-threonine</name>
        <dbReference type="ChEBI" id="CHEBI:57926"/>
    </ligand>
</feature>
<dbReference type="InterPro" id="IPR006070">
    <property type="entry name" value="Sua5-like_dom"/>
</dbReference>
<dbReference type="InterPro" id="IPR038385">
    <property type="entry name" value="Sua5/YwlC_C"/>
</dbReference>
<comment type="subcellular location">
    <subcellularLocation>
        <location evidence="1 13">Cytoplasm</location>
    </subcellularLocation>
</comment>
<dbReference type="InterPro" id="IPR005145">
    <property type="entry name" value="Sua5_C"/>
</dbReference>
<evidence type="ECO:0000256" key="4">
    <source>
        <dbReference type="ARBA" id="ARBA00015492"/>
    </source>
</evidence>
<dbReference type="InterPro" id="IPR017945">
    <property type="entry name" value="DHBP_synth_RibB-like_a/b_dom"/>
</dbReference>
<evidence type="ECO:0000256" key="10">
    <source>
        <dbReference type="ARBA" id="ARBA00022840"/>
    </source>
</evidence>
<feature type="binding site" evidence="14">
    <location>
        <position position="139"/>
    </location>
    <ligand>
        <name>ATP</name>
        <dbReference type="ChEBI" id="CHEBI:30616"/>
    </ligand>
</feature>
<comment type="similarity">
    <text evidence="2 13">Belongs to the SUA5 family.</text>
</comment>
<dbReference type="PROSITE" id="PS51163">
    <property type="entry name" value="YRDC"/>
    <property type="match status" value="1"/>
</dbReference>
<evidence type="ECO:0000256" key="5">
    <source>
        <dbReference type="ARBA" id="ARBA00022490"/>
    </source>
</evidence>
<evidence type="ECO:0000256" key="8">
    <source>
        <dbReference type="ARBA" id="ARBA00022695"/>
    </source>
</evidence>
<feature type="binding site" evidence="14">
    <location>
        <position position="131"/>
    </location>
    <ligand>
        <name>ATP</name>
        <dbReference type="ChEBI" id="CHEBI:30616"/>
    </ligand>
</feature>
<feature type="binding site" evidence="14">
    <location>
        <position position="43"/>
    </location>
    <ligand>
        <name>ATP</name>
        <dbReference type="ChEBI" id="CHEBI:30616"/>
    </ligand>
</feature>
<dbReference type="NCBIfam" id="TIGR00057">
    <property type="entry name" value="L-threonylcarbamoyladenylate synthase"/>
    <property type="match status" value="1"/>
</dbReference>
<dbReference type="InterPro" id="IPR050156">
    <property type="entry name" value="TC-AMP_synthase_SUA5"/>
</dbReference>
<accession>A0A2S7U5F5</accession>
<protein>
    <recommendedName>
        <fullName evidence="4 13">Threonylcarbamoyl-AMP synthase</fullName>
        <shortName evidence="13">TC-AMP synthase</shortName>
        <ecNumber evidence="3 13">2.7.7.87</ecNumber>
    </recommendedName>
    <alternativeName>
        <fullName evidence="11 13">L-threonylcarbamoyladenylate synthase</fullName>
    </alternativeName>
</protein>
<feature type="binding site" evidence="14">
    <location>
        <position position="222"/>
    </location>
    <ligand>
        <name>ATP</name>
        <dbReference type="ChEBI" id="CHEBI:30616"/>
    </ligand>
</feature>
<evidence type="ECO:0000256" key="7">
    <source>
        <dbReference type="ARBA" id="ARBA00022694"/>
    </source>
</evidence>
<evidence type="ECO:0000256" key="2">
    <source>
        <dbReference type="ARBA" id="ARBA00007663"/>
    </source>
</evidence>
<feature type="domain" description="YrdC-like" evidence="15">
    <location>
        <begin position="1"/>
        <end position="191"/>
    </location>
</feature>
<sequence length="327" mass="35555">MAIAVTKLKAGEVVALPTETVYGLAANALDEAAVAKVFEVKGRPTTDPLIVHIGRNEQIHDVCDLSPELDEVVQKLISEFWPGPLTLVLPKKSIIPDLVTSGQPTVAVRLSEHPVMRAICCEMNTPIAAPSANRFGCISPTSATAVEKELGGRIGLILDGGACNAGIESTIIRVEVGEKRPEFHLLRSGPIVKEELQKIGKVIRPKKVRNAEEAPGQLESHYAPETPMYVFEKPEDFVPDPELSYGLLSYRGSEKEGYINLHDWDEVEELSPGKGKLPEAAVRLFYALRQLDESGVDVIIAEPVAEAGMGVAINDRLRRASAKTRKQ</sequence>
<proteinExistence type="inferred from homology"/>
<dbReference type="PIRSF" id="PIRSF004930">
    <property type="entry name" value="Tln_factor_SUA5"/>
    <property type="match status" value="1"/>
</dbReference>
<evidence type="ECO:0000256" key="6">
    <source>
        <dbReference type="ARBA" id="ARBA00022679"/>
    </source>
</evidence>
<dbReference type="GO" id="GO:0005737">
    <property type="term" value="C:cytoplasm"/>
    <property type="evidence" value="ECO:0007669"/>
    <property type="project" value="UniProtKB-SubCell"/>
</dbReference>
<feature type="binding site" evidence="14">
    <location>
        <position position="109"/>
    </location>
    <ligand>
        <name>L-threonine</name>
        <dbReference type="ChEBI" id="CHEBI:57926"/>
    </ligand>
</feature>
<evidence type="ECO:0000256" key="14">
    <source>
        <dbReference type="PIRSR" id="PIRSR004930-1"/>
    </source>
</evidence>
<keyword evidence="6 13" id="KW-0808">Transferase</keyword>
<dbReference type="GO" id="GO:0008033">
    <property type="term" value="P:tRNA processing"/>
    <property type="evidence" value="ECO:0007669"/>
    <property type="project" value="UniProtKB-KW"/>
</dbReference>
<name>A0A2S7U5F5_9BACT</name>
<comment type="function">
    <text evidence="13">Required for the formation of a threonylcarbamoyl group on adenosine at position 37 (t(6)A37) in tRNAs that read codons beginning with adenine.</text>
</comment>
<dbReference type="Proteomes" id="UP000239907">
    <property type="component" value="Unassembled WGS sequence"/>
</dbReference>
<feature type="binding site" evidence="14">
    <location>
        <position position="20"/>
    </location>
    <ligand>
        <name>L-threonine</name>
        <dbReference type="ChEBI" id="CHEBI:57926"/>
    </ligand>
</feature>
<dbReference type="GO" id="GO:0003725">
    <property type="term" value="F:double-stranded RNA binding"/>
    <property type="evidence" value="ECO:0007669"/>
    <property type="project" value="UniProtKB-UniRule"/>
</dbReference>
<dbReference type="Gene3D" id="3.90.870.10">
    <property type="entry name" value="DHBP synthase"/>
    <property type="match status" value="1"/>
</dbReference>
<keyword evidence="5 13" id="KW-0963">Cytoplasm</keyword>
<evidence type="ECO:0000259" key="15">
    <source>
        <dbReference type="PROSITE" id="PS51163"/>
    </source>
</evidence>
<comment type="caution">
    <text evidence="16">The sequence shown here is derived from an EMBL/GenBank/DDBJ whole genome shotgun (WGS) entry which is preliminary data.</text>
</comment>
<evidence type="ECO:0000256" key="12">
    <source>
        <dbReference type="ARBA" id="ARBA00048366"/>
    </source>
</evidence>
<comment type="catalytic activity">
    <reaction evidence="12 13">
        <text>L-threonine + hydrogencarbonate + ATP = L-threonylcarbamoyladenylate + diphosphate + H2O</text>
        <dbReference type="Rhea" id="RHEA:36407"/>
        <dbReference type="ChEBI" id="CHEBI:15377"/>
        <dbReference type="ChEBI" id="CHEBI:17544"/>
        <dbReference type="ChEBI" id="CHEBI:30616"/>
        <dbReference type="ChEBI" id="CHEBI:33019"/>
        <dbReference type="ChEBI" id="CHEBI:57926"/>
        <dbReference type="ChEBI" id="CHEBI:73682"/>
        <dbReference type="EC" id="2.7.7.87"/>
    </reaction>
</comment>
<keyword evidence="7 13" id="KW-0819">tRNA processing</keyword>
<dbReference type="GO" id="GO:0061710">
    <property type="term" value="F:L-threonylcarbamoyladenylate synthase"/>
    <property type="evidence" value="ECO:0007669"/>
    <property type="project" value="UniProtKB-EC"/>
</dbReference>
<dbReference type="InterPro" id="IPR010923">
    <property type="entry name" value="T(6)A37_SUA5"/>
</dbReference>
<evidence type="ECO:0000256" key="11">
    <source>
        <dbReference type="ARBA" id="ARBA00029774"/>
    </source>
</evidence>
<dbReference type="GO" id="GO:0005524">
    <property type="term" value="F:ATP binding"/>
    <property type="evidence" value="ECO:0007669"/>
    <property type="project" value="UniProtKB-UniRule"/>
</dbReference>
<feature type="binding site" evidence="14">
    <location>
        <position position="187"/>
    </location>
    <ligand>
        <name>ATP</name>
        <dbReference type="ChEBI" id="CHEBI:30616"/>
    </ligand>
</feature>
<keyword evidence="9 13" id="KW-0547">Nucleotide-binding</keyword>
<dbReference type="Pfam" id="PF01300">
    <property type="entry name" value="Sua5_yciO_yrdC"/>
    <property type="match status" value="1"/>
</dbReference>
<reference evidence="16 17" key="1">
    <citation type="submission" date="2016-12" db="EMBL/GenBank/DDBJ databases">
        <title>Study of bacterial adaptation to deep sea.</title>
        <authorList>
            <person name="Song J."/>
            <person name="Yoshizawa S."/>
            <person name="Kogure K."/>
        </authorList>
    </citation>
    <scope>NUCLEOTIDE SEQUENCE [LARGE SCALE GENOMIC DNA]</scope>
    <source>
        <strain evidence="16 17">SAORIC-165</strain>
    </source>
</reference>
<dbReference type="Gene3D" id="3.40.50.11030">
    <property type="entry name" value="Threonylcarbamoyl-AMP synthase, C-terminal domain"/>
    <property type="match status" value="1"/>
</dbReference>
<dbReference type="FunFam" id="3.90.870.10:FF:000009">
    <property type="entry name" value="Threonylcarbamoyl-AMP synthase, putative"/>
    <property type="match status" value="1"/>
</dbReference>
<feature type="binding site" evidence="14">
    <location>
        <position position="129"/>
    </location>
    <ligand>
        <name>L-threonine</name>
        <dbReference type="ChEBI" id="CHEBI:57926"/>
    </ligand>
</feature>
<evidence type="ECO:0000256" key="9">
    <source>
        <dbReference type="ARBA" id="ARBA00022741"/>
    </source>
</evidence>
<evidence type="ECO:0000313" key="16">
    <source>
        <dbReference type="EMBL" id="PQJ30228.1"/>
    </source>
</evidence>
<feature type="binding site" evidence="14">
    <location>
        <position position="52"/>
    </location>
    <ligand>
        <name>L-threonine</name>
        <dbReference type="ChEBI" id="CHEBI:57926"/>
    </ligand>
</feature>
<dbReference type="GO" id="GO:0000049">
    <property type="term" value="F:tRNA binding"/>
    <property type="evidence" value="ECO:0007669"/>
    <property type="project" value="TreeGrafter"/>
</dbReference>
<dbReference type="PANTHER" id="PTHR17490:SF16">
    <property type="entry name" value="THREONYLCARBAMOYL-AMP SYNTHASE"/>
    <property type="match status" value="1"/>
</dbReference>